<evidence type="ECO:0000256" key="5">
    <source>
        <dbReference type="ARBA" id="ARBA00023002"/>
    </source>
</evidence>
<proteinExistence type="inferred from homology"/>
<feature type="binding site" description="axial binding residue" evidence="8">
    <location>
        <position position="438"/>
    </location>
    <ligand>
        <name>heme</name>
        <dbReference type="ChEBI" id="CHEBI:30413"/>
    </ligand>
    <ligandPart>
        <name>Fe</name>
        <dbReference type="ChEBI" id="CHEBI:18248"/>
    </ligandPart>
</feature>
<dbReference type="InterPro" id="IPR017972">
    <property type="entry name" value="Cyt_P450_CS"/>
</dbReference>
<dbReference type="AlphaFoldDB" id="A0A9W6UFU8"/>
<keyword evidence="3 8" id="KW-0349">Heme</keyword>
<dbReference type="PROSITE" id="PS00086">
    <property type="entry name" value="CYTOCHROME_P450"/>
    <property type="match status" value="1"/>
</dbReference>
<dbReference type="GO" id="GO:0004497">
    <property type="term" value="F:monooxygenase activity"/>
    <property type="evidence" value="ECO:0007669"/>
    <property type="project" value="UniProtKB-KW"/>
</dbReference>
<dbReference type="EMBL" id="BSFQ01000054">
    <property type="protein sequence ID" value="GLL15758.1"/>
    <property type="molecule type" value="Genomic_DNA"/>
</dbReference>
<reference evidence="10" key="2">
    <citation type="submission" date="2023-01" db="EMBL/GenBank/DDBJ databases">
        <authorList>
            <person name="Sun Q."/>
            <person name="Evtushenko L."/>
        </authorList>
    </citation>
    <scope>NUCLEOTIDE SEQUENCE</scope>
    <source>
        <strain evidence="10">VKM Ac-1069</strain>
    </source>
</reference>
<evidence type="ECO:0000313" key="11">
    <source>
        <dbReference type="Proteomes" id="UP001143463"/>
    </source>
</evidence>
<dbReference type="InterPro" id="IPR002403">
    <property type="entry name" value="Cyt_P450_E_grp-IV"/>
</dbReference>
<dbReference type="SUPFAM" id="SSF48264">
    <property type="entry name" value="Cytochrome P450"/>
    <property type="match status" value="1"/>
</dbReference>
<organism evidence="10 11">
    <name type="scientific">Pseudonocardia halophobica</name>
    <dbReference type="NCBI Taxonomy" id="29401"/>
    <lineage>
        <taxon>Bacteria</taxon>
        <taxon>Bacillati</taxon>
        <taxon>Actinomycetota</taxon>
        <taxon>Actinomycetes</taxon>
        <taxon>Pseudonocardiales</taxon>
        <taxon>Pseudonocardiaceae</taxon>
        <taxon>Pseudonocardia</taxon>
    </lineage>
</organism>
<dbReference type="CDD" id="cd11045">
    <property type="entry name" value="CYP136-like"/>
    <property type="match status" value="1"/>
</dbReference>
<evidence type="ECO:0000256" key="7">
    <source>
        <dbReference type="ARBA" id="ARBA00023033"/>
    </source>
</evidence>
<comment type="caution">
    <text evidence="10">The sequence shown here is derived from an EMBL/GenBank/DDBJ whole genome shotgun (WGS) entry which is preliminary data.</text>
</comment>
<dbReference type="PANTHER" id="PTHR24286:SF24">
    <property type="entry name" value="LANOSTEROL 14-ALPHA DEMETHYLASE"/>
    <property type="match status" value="1"/>
</dbReference>
<gene>
    <name evidence="10" type="ORF">GCM10017577_69120</name>
</gene>
<comment type="similarity">
    <text evidence="2 9">Belongs to the cytochrome P450 family.</text>
</comment>
<name>A0A9W6UFU8_9PSEU</name>
<dbReference type="GO" id="GO:0016705">
    <property type="term" value="F:oxidoreductase activity, acting on paired donors, with incorporation or reduction of molecular oxygen"/>
    <property type="evidence" value="ECO:0007669"/>
    <property type="project" value="InterPro"/>
</dbReference>
<evidence type="ECO:0000256" key="3">
    <source>
        <dbReference type="ARBA" id="ARBA00022617"/>
    </source>
</evidence>
<dbReference type="InterPro" id="IPR036396">
    <property type="entry name" value="Cyt_P450_sf"/>
</dbReference>
<evidence type="ECO:0000256" key="9">
    <source>
        <dbReference type="RuleBase" id="RU000461"/>
    </source>
</evidence>
<keyword evidence="4 8" id="KW-0479">Metal-binding</keyword>
<dbReference type="Proteomes" id="UP001143463">
    <property type="component" value="Unassembled WGS sequence"/>
</dbReference>
<evidence type="ECO:0000256" key="8">
    <source>
        <dbReference type="PIRSR" id="PIRSR602403-1"/>
    </source>
</evidence>
<keyword evidence="7 9" id="KW-0503">Monooxygenase</keyword>
<sequence>MTVIEQVQQVGAGLGSLPRRARERFSSVLTLPLPEQVDRALLERSGGGVGTPFSAAPEGLRPVPGDDGLPLLGHALAYVRFGTDMNRRRSAHYGPVWWMRTPNGRAIVVGGAAATREVLTNRDKAFSQEGWRVLVDRFFHRGLMLMDFDEHRAHRRIMQEAFTADRIKSYVDEAVPVIREVVPGWEGALRLYPTLKSMTLDIATRVFMDARSGPEADEINRAFVDCVRAANSFVRHPIPGSRWQKGLRGRAVLEKWFRDALPAKRAGTGDDLFTALCHAVTPEGERFSDDDVVNHMIFLMMAAHDTSTIATASAAYHLARNPEWQEKARAESLALGDTPPDVAALKSLTTLDLVIKEALRMDAPVPVVMRTAVKDTAVAGYHVPKGTRVVVAQGVNHYDPECWTEPETFDPDRFSEARREDRSDRDAWVPFGGGVHKCIGLHFGTYEVTAILHEMLRTHRWEIEPGYTLRWDNTSLPVPVGGIPVRLHRL</sequence>
<dbReference type="GO" id="GO:0005506">
    <property type="term" value="F:iron ion binding"/>
    <property type="evidence" value="ECO:0007669"/>
    <property type="project" value="InterPro"/>
</dbReference>
<dbReference type="PANTHER" id="PTHR24286">
    <property type="entry name" value="CYTOCHROME P450 26"/>
    <property type="match status" value="1"/>
</dbReference>
<keyword evidence="6 8" id="KW-0408">Iron</keyword>
<evidence type="ECO:0000256" key="6">
    <source>
        <dbReference type="ARBA" id="ARBA00023004"/>
    </source>
</evidence>
<evidence type="ECO:0000313" key="10">
    <source>
        <dbReference type="EMBL" id="GLL15758.1"/>
    </source>
</evidence>
<dbReference type="Gene3D" id="1.10.630.10">
    <property type="entry name" value="Cytochrome P450"/>
    <property type="match status" value="1"/>
</dbReference>
<dbReference type="GO" id="GO:0020037">
    <property type="term" value="F:heme binding"/>
    <property type="evidence" value="ECO:0007669"/>
    <property type="project" value="InterPro"/>
</dbReference>
<dbReference type="Pfam" id="PF00067">
    <property type="entry name" value="p450"/>
    <property type="match status" value="1"/>
</dbReference>
<reference evidence="10" key="1">
    <citation type="journal article" date="2014" name="Int. J. Syst. Evol. Microbiol.">
        <title>Complete genome sequence of Corynebacterium casei LMG S-19264T (=DSM 44701T), isolated from a smear-ripened cheese.</title>
        <authorList>
            <consortium name="US DOE Joint Genome Institute (JGI-PGF)"/>
            <person name="Walter F."/>
            <person name="Albersmeier A."/>
            <person name="Kalinowski J."/>
            <person name="Ruckert C."/>
        </authorList>
    </citation>
    <scope>NUCLEOTIDE SEQUENCE</scope>
    <source>
        <strain evidence="10">VKM Ac-1069</strain>
    </source>
</reference>
<evidence type="ECO:0000256" key="1">
    <source>
        <dbReference type="ARBA" id="ARBA00001971"/>
    </source>
</evidence>
<evidence type="ECO:0000256" key="4">
    <source>
        <dbReference type="ARBA" id="ARBA00022723"/>
    </source>
</evidence>
<dbReference type="PRINTS" id="PR00465">
    <property type="entry name" value="EP450IV"/>
</dbReference>
<comment type="cofactor">
    <cofactor evidence="1 8">
        <name>heme</name>
        <dbReference type="ChEBI" id="CHEBI:30413"/>
    </cofactor>
</comment>
<dbReference type="GO" id="GO:0016125">
    <property type="term" value="P:sterol metabolic process"/>
    <property type="evidence" value="ECO:0007669"/>
    <property type="project" value="TreeGrafter"/>
</dbReference>
<protein>
    <submittedName>
        <fullName evidence="10">Cytochrome P450</fullName>
    </submittedName>
</protein>
<keyword evidence="5 9" id="KW-0560">Oxidoreductase</keyword>
<evidence type="ECO:0000256" key="2">
    <source>
        <dbReference type="ARBA" id="ARBA00010617"/>
    </source>
</evidence>
<dbReference type="InterPro" id="IPR001128">
    <property type="entry name" value="Cyt_P450"/>
</dbReference>
<accession>A0A9W6UFU8</accession>
<keyword evidence="11" id="KW-1185">Reference proteome</keyword>